<gene>
    <name evidence="1" type="ORF">GCM10011387_32720</name>
</gene>
<sequence length="320" mass="36024">MNNIGLKTPLNRLRVIMNRIKQIFVISVFLTTISCTNKSMEESSNGTGRFSYKSGHVAFTNYGNNIGAIYYTTNIDSVAQQLTFPKEGSDIVFDLSKDLSKILYINYPEAKMEVCNICLYDLKDKKADTLLANGKLITSVLLSSNGQYVYFTSAAEIRNYSPIARKAPHGMDIFEITIENKQIRKLTSLNAYSIQGLTTTPNDSSIAVNIFDKNGLGLVSTKTGKFNKLRINSSRNEVEEYFFAVDIKRDSMIYLAPYELYKYNFKTNASEFILRCPGGGQCDVVQPDSSWTNILIGEGDQTYLYNLSAKRFTEVNLKIK</sequence>
<organism evidence="1 2">
    <name type="scientific">Pedobacter quisquiliarum</name>
    <dbReference type="NCBI Taxonomy" id="1834438"/>
    <lineage>
        <taxon>Bacteria</taxon>
        <taxon>Pseudomonadati</taxon>
        <taxon>Bacteroidota</taxon>
        <taxon>Sphingobacteriia</taxon>
        <taxon>Sphingobacteriales</taxon>
        <taxon>Sphingobacteriaceae</taxon>
        <taxon>Pedobacter</taxon>
    </lineage>
</organism>
<name>A0A916UK23_9SPHI</name>
<reference evidence="1" key="1">
    <citation type="journal article" date="2014" name="Int. J. Syst. Evol. Microbiol.">
        <title>Complete genome sequence of Corynebacterium casei LMG S-19264T (=DSM 44701T), isolated from a smear-ripened cheese.</title>
        <authorList>
            <consortium name="US DOE Joint Genome Institute (JGI-PGF)"/>
            <person name="Walter F."/>
            <person name="Albersmeier A."/>
            <person name="Kalinowski J."/>
            <person name="Ruckert C."/>
        </authorList>
    </citation>
    <scope>NUCLEOTIDE SEQUENCE</scope>
    <source>
        <strain evidence="1">CGMCC 1.15343</strain>
    </source>
</reference>
<dbReference type="InterPro" id="IPR011042">
    <property type="entry name" value="6-blade_b-propeller_TolB-like"/>
</dbReference>
<dbReference type="AlphaFoldDB" id="A0A916UK23"/>
<dbReference type="EMBL" id="BMIL01000017">
    <property type="protein sequence ID" value="GGC76386.1"/>
    <property type="molecule type" value="Genomic_DNA"/>
</dbReference>
<comment type="caution">
    <text evidence="1">The sequence shown here is derived from an EMBL/GenBank/DDBJ whole genome shotgun (WGS) entry which is preliminary data.</text>
</comment>
<reference evidence="1" key="2">
    <citation type="submission" date="2020-09" db="EMBL/GenBank/DDBJ databases">
        <authorList>
            <person name="Sun Q."/>
            <person name="Zhou Y."/>
        </authorList>
    </citation>
    <scope>NUCLEOTIDE SEQUENCE</scope>
    <source>
        <strain evidence="1">CGMCC 1.15343</strain>
    </source>
</reference>
<dbReference type="Proteomes" id="UP000651668">
    <property type="component" value="Unassembled WGS sequence"/>
</dbReference>
<dbReference type="SUPFAM" id="SSF69304">
    <property type="entry name" value="Tricorn protease N-terminal domain"/>
    <property type="match status" value="1"/>
</dbReference>
<dbReference type="PROSITE" id="PS51257">
    <property type="entry name" value="PROKAR_LIPOPROTEIN"/>
    <property type="match status" value="1"/>
</dbReference>
<accession>A0A916UK23</accession>
<keyword evidence="2" id="KW-1185">Reference proteome</keyword>
<evidence type="ECO:0000313" key="1">
    <source>
        <dbReference type="EMBL" id="GGC76386.1"/>
    </source>
</evidence>
<evidence type="ECO:0000313" key="2">
    <source>
        <dbReference type="Proteomes" id="UP000651668"/>
    </source>
</evidence>
<proteinExistence type="predicted"/>
<protein>
    <submittedName>
        <fullName evidence="1">Uncharacterized protein</fullName>
    </submittedName>
</protein>
<dbReference type="Gene3D" id="2.120.10.30">
    <property type="entry name" value="TolB, C-terminal domain"/>
    <property type="match status" value="1"/>
</dbReference>